<keyword evidence="1" id="KW-0732">Signal</keyword>
<dbReference type="EMBL" id="VWRT01000029">
    <property type="protein sequence ID" value="KAE8436912.1"/>
    <property type="molecule type" value="Genomic_DNA"/>
</dbReference>
<evidence type="ECO:0000256" key="1">
    <source>
        <dbReference type="SAM" id="SignalP"/>
    </source>
</evidence>
<evidence type="ECO:0000313" key="2">
    <source>
        <dbReference type="EMBL" id="KAE8436912.1"/>
    </source>
</evidence>
<dbReference type="SUPFAM" id="SSF53850">
    <property type="entry name" value="Periplasmic binding protein-like II"/>
    <property type="match status" value="1"/>
</dbReference>
<gene>
    <name evidence="2" type="ORF">F1978_17485</name>
</gene>
<name>A0ABQ6X5L2_9GAMM</name>
<dbReference type="PANTHER" id="PTHR42941">
    <property type="entry name" value="SLL1037 PROTEIN"/>
    <property type="match status" value="1"/>
</dbReference>
<dbReference type="NCBIfam" id="TIGR02122">
    <property type="entry name" value="TRAP_TAXI"/>
    <property type="match status" value="1"/>
</dbReference>
<feature type="chain" id="PRO_5045239297" evidence="1">
    <location>
        <begin position="30"/>
        <end position="338"/>
    </location>
</feature>
<evidence type="ECO:0000313" key="3">
    <source>
        <dbReference type="Proteomes" id="UP000466130"/>
    </source>
</evidence>
<sequence length="338" mass="35900">MSKKFRFMPAVAALGLSISLFGAAPKADAQIVVMGGNPEGSLFYAKSQALASTISKYTDVRVDVLPQSSTVYFPMFMTQEVDVGLSSPLEAYSAFNAEGLYEGVNDGEGYPLSTLMLGSPIGLSIVVRADSDIETLQDLKGKRVVMDYGAFASSSITAEAALANGGLTAEDVQVVSASSYPEGVNAVIEGRADGAVGSLGSGILQQLNASNGARLLSVDPSDEAMARTQEVGPAFVPHEVEAGPVGVNEDSHLLGYAITLYARPDLSDETVRTILQTIWDNHEELATIHPSLATWTPDRFASTQTQVPYHPAAVEFYKEKGVWTDEIDARNSEISVPQ</sequence>
<dbReference type="Proteomes" id="UP000466130">
    <property type="component" value="Unassembled WGS sequence"/>
</dbReference>
<protein>
    <submittedName>
        <fullName evidence="2">TAXI family TRAP transporter solute-binding subunit</fullName>
    </submittedName>
</protein>
<feature type="signal peptide" evidence="1">
    <location>
        <begin position="1"/>
        <end position="29"/>
    </location>
</feature>
<proteinExistence type="predicted"/>
<comment type="caution">
    <text evidence="2">The sequence shown here is derived from an EMBL/GenBank/DDBJ whole genome shotgun (WGS) entry which is preliminary data.</text>
</comment>
<dbReference type="Gene3D" id="3.40.190.10">
    <property type="entry name" value="Periplasmic binding protein-like II"/>
    <property type="match status" value="2"/>
</dbReference>
<reference evidence="2 3" key="1">
    <citation type="submission" date="2019-09" db="EMBL/GenBank/DDBJ databases">
        <title>The Halomonas whole genome shotgun (WGS).</title>
        <authorList>
            <person name="Xie Z."/>
        </authorList>
    </citation>
    <scope>NUCLEOTIDE SEQUENCE [LARGE SCALE GENOMIC DNA]</scope>
    <source>
        <strain evidence="2 3">NBT06E8</strain>
    </source>
</reference>
<dbReference type="PANTHER" id="PTHR42941:SF1">
    <property type="entry name" value="SLL1037 PROTEIN"/>
    <property type="match status" value="1"/>
</dbReference>
<dbReference type="RefSeq" id="WP_153844132.1">
    <property type="nucleotide sequence ID" value="NZ_ML762946.1"/>
</dbReference>
<dbReference type="Pfam" id="PF16868">
    <property type="entry name" value="NMT1_3"/>
    <property type="match status" value="1"/>
</dbReference>
<accession>A0ABQ6X5L2</accession>
<dbReference type="InterPro" id="IPR011852">
    <property type="entry name" value="TRAP_TAXI"/>
</dbReference>
<keyword evidence="3" id="KW-1185">Reference proteome</keyword>
<organism evidence="2 3">
    <name type="scientific">Vreelandella piezotolerans</name>
    <dbReference type="NCBI Taxonomy" id="2609667"/>
    <lineage>
        <taxon>Bacteria</taxon>
        <taxon>Pseudomonadati</taxon>
        <taxon>Pseudomonadota</taxon>
        <taxon>Gammaproteobacteria</taxon>
        <taxon>Oceanospirillales</taxon>
        <taxon>Halomonadaceae</taxon>
        <taxon>Vreelandella</taxon>
    </lineage>
</organism>